<accession>A0A371K6F5</accession>
<organism evidence="2 3">
    <name type="scientific">Lysobacter silvisoli</name>
    <dbReference type="NCBI Taxonomy" id="2293254"/>
    <lineage>
        <taxon>Bacteria</taxon>
        <taxon>Pseudomonadati</taxon>
        <taxon>Pseudomonadota</taxon>
        <taxon>Gammaproteobacteria</taxon>
        <taxon>Lysobacterales</taxon>
        <taxon>Lysobacteraceae</taxon>
        <taxon>Lysobacter</taxon>
    </lineage>
</organism>
<dbReference type="RefSeq" id="WP_115858868.1">
    <property type="nucleotide sequence ID" value="NZ_QTSU01000001.1"/>
</dbReference>
<dbReference type="AlphaFoldDB" id="A0A371K6F5"/>
<feature type="chain" id="PRO_5016926618" description="Lipoprotein" evidence="1">
    <location>
        <begin position="24"/>
        <end position="127"/>
    </location>
</feature>
<evidence type="ECO:0008006" key="4">
    <source>
        <dbReference type="Google" id="ProtNLM"/>
    </source>
</evidence>
<keyword evidence="1" id="KW-0732">Signal</keyword>
<reference evidence="2 3" key="1">
    <citation type="submission" date="2018-08" db="EMBL/GenBank/DDBJ databases">
        <title>Lysobacter sp. zong2l5, whole genome shotgun sequence.</title>
        <authorList>
            <person name="Zhang X."/>
            <person name="Feng G."/>
            <person name="Zhu H."/>
        </authorList>
    </citation>
    <scope>NUCLEOTIDE SEQUENCE [LARGE SCALE GENOMIC DNA]</scope>
    <source>
        <strain evidence="3">zong2l5</strain>
    </source>
</reference>
<comment type="caution">
    <text evidence="2">The sequence shown here is derived from an EMBL/GenBank/DDBJ whole genome shotgun (WGS) entry which is preliminary data.</text>
</comment>
<evidence type="ECO:0000313" key="3">
    <source>
        <dbReference type="Proteomes" id="UP000264492"/>
    </source>
</evidence>
<evidence type="ECO:0000256" key="1">
    <source>
        <dbReference type="SAM" id="SignalP"/>
    </source>
</evidence>
<evidence type="ECO:0000313" key="2">
    <source>
        <dbReference type="EMBL" id="RDZ29430.1"/>
    </source>
</evidence>
<dbReference type="EMBL" id="QTSU01000001">
    <property type="protein sequence ID" value="RDZ29430.1"/>
    <property type="molecule type" value="Genomic_DNA"/>
</dbReference>
<sequence length="127" mass="14000">MVLRAIHTAVLGALLLAPAAAWAAPDCTVTQAQLIAAWQSGGEGDFEQFELSRSDGRNGFDSWLHQRPELLGGSWTFDPKTCRLLIDHAATGQHWEYAVSLADAKTLLLRAPDERRSARYRKIANGR</sequence>
<protein>
    <recommendedName>
        <fullName evidence="4">Lipoprotein</fullName>
    </recommendedName>
</protein>
<name>A0A371K6F5_9GAMM</name>
<keyword evidence="3" id="KW-1185">Reference proteome</keyword>
<proteinExistence type="predicted"/>
<gene>
    <name evidence="2" type="ORF">DX914_10210</name>
</gene>
<dbReference type="Proteomes" id="UP000264492">
    <property type="component" value="Unassembled WGS sequence"/>
</dbReference>
<feature type="signal peptide" evidence="1">
    <location>
        <begin position="1"/>
        <end position="23"/>
    </location>
</feature>
<dbReference type="OrthoDB" id="7062844at2"/>